<accession>A0ABT5JRY2</accession>
<dbReference type="RefSeq" id="WP_273678733.1">
    <property type="nucleotide sequence ID" value="NZ_JAQQXQ010000010.1"/>
</dbReference>
<organism evidence="2 3">
    <name type="scientific">Erythrobacter fulvus</name>
    <dbReference type="NCBI Taxonomy" id="2987523"/>
    <lineage>
        <taxon>Bacteria</taxon>
        <taxon>Pseudomonadati</taxon>
        <taxon>Pseudomonadota</taxon>
        <taxon>Alphaproteobacteria</taxon>
        <taxon>Sphingomonadales</taxon>
        <taxon>Erythrobacteraceae</taxon>
        <taxon>Erythrobacter/Porphyrobacter group</taxon>
        <taxon>Erythrobacter</taxon>
    </lineage>
</organism>
<keyword evidence="1" id="KW-0472">Membrane</keyword>
<name>A0ABT5JRY2_9SPHN</name>
<evidence type="ECO:0000313" key="3">
    <source>
        <dbReference type="Proteomes" id="UP001216558"/>
    </source>
</evidence>
<keyword evidence="1" id="KW-1133">Transmembrane helix</keyword>
<comment type="caution">
    <text evidence="2">The sequence shown here is derived from an EMBL/GenBank/DDBJ whole genome shotgun (WGS) entry which is preliminary data.</text>
</comment>
<protein>
    <submittedName>
        <fullName evidence="2">Uncharacterized protein</fullName>
    </submittedName>
</protein>
<dbReference type="EMBL" id="JAQQXQ010000010">
    <property type="protein sequence ID" value="MDC8755525.1"/>
    <property type="molecule type" value="Genomic_DNA"/>
</dbReference>
<feature type="transmembrane region" description="Helical" evidence="1">
    <location>
        <begin position="45"/>
        <end position="63"/>
    </location>
</feature>
<proteinExistence type="predicted"/>
<sequence>MNITRSLPYGARVRAAIPLSCAAPDQTRTTTEQGKRTMRMFSEKAIAFLLALVMSGTAFNTFIV</sequence>
<dbReference type="Proteomes" id="UP001216558">
    <property type="component" value="Unassembled WGS sequence"/>
</dbReference>
<keyword evidence="3" id="KW-1185">Reference proteome</keyword>
<reference evidence="2 3" key="1">
    <citation type="submission" date="2022-10" db="EMBL/GenBank/DDBJ databases">
        <title>Erythrobacter sp. sf7 Genome sequencing.</title>
        <authorList>
            <person name="Park S."/>
        </authorList>
    </citation>
    <scope>NUCLEOTIDE SEQUENCE [LARGE SCALE GENOMIC DNA]</scope>
    <source>
        <strain evidence="3">sf7</strain>
    </source>
</reference>
<evidence type="ECO:0000313" key="2">
    <source>
        <dbReference type="EMBL" id="MDC8755525.1"/>
    </source>
</evidence>
<keyword evidence="1" id="KW-0812">Transmembrane</keyword>
<gene>
    <name evidence="2" type="ORF">OIK40_12820</name>
</gene>
<evidence type="ECO:0000256" key="1">
    <source>
        <dbReference type="SAM" id="Phobius"/>
    </source>
</evidence>